<keyword evidence="3" id="KW-0378">Hydrolase</keyword>
<evidence type="ECO:0000256" key="1">
    <source>
        <dbReference type="ARBA" id="ARBA00001947"/>
    </source>
</evidence>
<evidence type="ECO:0000256" key="4">
    <source>
        <dbReference type="ARBA" id="ARBA00022833"/>
    </source>
</evidence>
<evidence type="ECO:0000259" key="7">
    <source>
        <dbReference type="Pfam" id="PF24827"/>
    </source>
</evidence>
<evidence type="ECO:0000256" key="5">
    <source>
        <dbReference type="SAM" id="MobiDB-lite"/>
    </source>
</evidence>
<organism evidence="8 9">
    <name type="scientific">Saprolegnia diclina (strain VS20)</name>
    <dbReference type="NCBI Taxonomy" id="1156394"/>
    <lineage>
        <taxon>Eukaryota</taxon>
        <taxon>Sar</taxon>
        <taxon>Stramenopiles</taxon>
        <taxon>Oomycota</taxon>
        <taxon>Saprolegniomycetes</taxon>
        <taxon>Saprolegniales</taxon>
        <taxon>Saprolegniaceae</taxon>
        <taxon>Saprolegnia</taxon>
    </lineage>
</organism>
<feature type="region of interest" description="Disordered" evidence="5">
    <location>
        <begin position="413"/>
        <end position="444"/>
    </location>
</feature>
<dbReference type="InterPro" id="IPR050178">
    <property type="entry name" value="AspA/AstE_fam"/>
</dbReference>
<accession>T0S8L3</accession>
<dbReference type="RefSeq" id="XP_008605337.1">
    <property type="nucleotide sequence ID" value="XM_008607115.1"/>
</dbReference>
<keyword evidence="6" id="KW-0812">Transmembrane</keyword>
<dbReference type="PANTHER" id="PTHR15162:SF7">
    <property type="entry name" value="SUCCINYLGLUTAMATE DESUCCINYLASE"/>
    <property type="match status" value="1"/>
</dbReference>
<reference evidence="8 9" key="1">
    <citation type="submission" date="2012-04" db="EMBL/GenBank/DDBJ databases">
        <title>The Genome Sequence of Saprolegnia declina VS20.</title>
        <authorList>
            <consortium name="The Broad Institute Genome Sequencing Platform"/>
            <person name="Russ C."/>
            <person name="Nusbaum C."/>
            <person name="Tyler B."/>
            <person name="van West P."/>
            <person name="Dieguez-Uribeondo J."/>
            <person name="de Bruijn I."/>
            <person name="Tripathy S."/>
            <person name="Jiang R."/>
            <person name="Young S.K."/>
            <person name="Zeng Q."/>
            <person name="Gargeya S."/>
            <person name="Fitzgerald M."/>
            <person name="Haas B."/>
            <person name="Abouelleil A."/>
            <person name="Alvarado L."/>
            <person name="Arachchi H.M."/>
            <person name="Berlin A."/>
            <person name="Chapman S.B."/>
            <person name="Goldberg J."/>
            <person name="Griggs A."/>
            <person name="Gujja S."/>
            <person name="Hansen M."/>
            <person name="Howarth C."/>
            <person name="Imamovic A."/>
            <person name="Larimer J."/>
            <person name="McCowen C."/>
            <person name="Montmayeur A."/>
            <person name="Murphy C."/>
            <person name="Neiman D."/>
            <person name="Pearson M."/>
            <person name="Priest M."/>
            <person name="Roberts A."/>
            <person name="Saif S."/>
            <person name="Shea T."/>
            <person name="Sisk P."/>
            <person name="Sykes S."/>
            <person name="Wortman J."/>
            <person name="Nusbaum C."/>
            <person name="Birren B."/>
        </authorList>
    </citation>
    <scope>NUCLEOTIDE SEQUENCE [LARGE SCALE GENOMIC DNA]</scope>
    <source>
        <strain evidence="8 9">VS20</strain>
    </source>
</reference>
<dbReference type="AlphaFoldDB" id="T0S8L3"/>
<keyword evidence="6" id="KW-1133">Transmembrane helix</keyword>
<name>T0S8L3_SAPDV</name>
<evidence type="ECO:0000256" key="6">
    <source>
        <dbReference type="SAM" id="Phobius"/>
    </source>
</evidence>
<keyword evidence="4" id="KW-0862">Zinc</keyword>
<keyword evidence="9" id="KW-1185">Reference proteome</keyword>
<dbReference type="Proteomes" id="UP000030762">
    <property type="component" value="Unassembled WGS sequence"/>
</dbReference>
<dbReference type="GeneID" id="19942308"/>
<evidence type="ECO:0000256" key="3">
    <source>
        <dbReference type="ARBA" id="ARBA00022801"/>
    </source>
</evidence>
<dbReference type="PANTHER" id="PTHR15162">
    <property type="entry name" value="ASPARTOACYLASE"/>
    <property type="match status" value="1"/>
</dbReference>
<dbReference type="Gene3D" id="3.40.630.10">
    <property type="entry name" value="Zn peptidases"/>
    <property type="match status" value="1"/>
</dbReference>
<comment type="cofactor">
    <cofactor evidence="1">
        <name>Zn(2+)</name>
        <dbReference type="ChEBI" id="CHEBI:29105"/>
    </cofactor>
</comment>
<dbReference type="Pfam" id="PF24827">
    <property type="entry name" value="AstE_AspA_cat"/>
    <property type="match status" value="1"/>
</dbReference>
<dbReference type="InterPro" id="IPR055438">
    <property type="entry name" value="AstE_AspA_cat"/>
</dbReference>
<dbReference type="GO" id="GO:0016788">
    <property type="term" value="F:hydrolase activity, acting on ester bonds"/>
    <property type="evidence" value="ECO:0007669"/>
    <property type="project" value="InterPro"/>
</dbReference>
<evidence type="ECO:0000313" key="9">
    <source>
        <dbReference type="Proteomes" id="UP000030762"/>
    </source>
</evidence>
<feature type="compositionally biased region" description="Basic and acidic residues" evidence="5">
    <location>
        <begin position="390"/>
        <end position="401"/>
    </location>
</feature>
<feature type="domain" description="Succinylglutamate desuccinylase/Aspartoacylase catalytic" evidence="7">
    <location>
        <begin position="698"/>
        <end position="795"/>
    </location>
</feature>
<evidence type="ECO:0000256" key="2">
    <source>
        <dbReference type="ARBA" id="ARBA00022723"/>
    </source>
</evidence>
<dbReference type="InParanoid" id="T0S8L3"/>
<dbReference type="GO" id="GO:0046872">
    <property type="term" value="F:metal ion binding"/>
    <property type="evidence" value="ECO:0007669"/>
    <property type="project" value="UniProtKB-KW"/>
</dbReference>
<feature type="region of interest" description="Disordered" evidence="5">
    <location>
        <begin position="382"/>
        <end position="401"/>
    </location>
</feature>
<proteinExistence type="predicted"/>
<evidence type="ECO:0000313" key="8">
    <source>
        <dbReference type="EMBL" id="EQC41623.1"/>
    </source>
</evidence>
<feature type="compositionally biased region" description="Low complexity" evidence="5">
    <location>
        <begin position="420"/>
        <end position="433"/>
    </location>
</feature>
<feature type="transmembrane region" description="Helical" evidence="6">
    <location>
        <begin position="338"/>
        <end position="360"/>
    </location>
</feature>
<dbReference type="GO" id="GO:0005829">
    <property type="term" value="C:cytosol"/>
    <property type="evidence" value="ECO:0007669"/>
    <property type="project" value="TreeGrafter"/>
</dbReference>
<sequence>MPPSRRHSLAKAWSTIKSVTPFVRSPSNRTILLNPELIEAVAGPLQRAKATAQHVLPVEAVADRLTSLRHHAASEVSPSRLPAGVPLDALKSFLPTAKSHSAAPRIALEDIWREIEIEKHLLVQQGPEIIAECERKLHGLLGHPPTQELDRVKTLVEQLGLKEEVLRGLLPHQAPTVETMQQLALLNRLLDAPSTSDLPNILRKAKTLADQLSPDHPSCNLPAKVLKTTFAHASHSEEPDKYQDLLSLLKAVSKASPKKEHNHVLLTLTHLANEVLDEKIELIKLSLSEAGVACHALYNSFFLLILAVMFCALTVFLLSLAMTQFLTTFLLVSYLDSLWITTAVALTIGLVLGLLGIAILKRTMVELRTLLLSPRELKKTKSFGKKKKTRPESKPKLDDDRLGSWIKGLAEEDAAEHADASPPASVPSSNEPPQTQPDDVAPSTSQADIPLVSAMKEPEPNVDQPEARTETVAVLLPDTSKRPSGGLKRLPSISEDADETTGAKVDHSALVESEIAPLLSAMVSLVEALDCSLVAKTDDVLVVDLPRQDSSDCFGDVLDSDTQAEAWLLQDMANALQPAPVVTSTLPESIARVQVLLLPPPKLPTLALLPIPLLAIEPNTVASTTALREDDMVETSRVEATLEAADESTIQLPPVPMLPELIEAVAIEPPTPLPPAPVVVELPSLVPMLAQSELPTQGVHGNELSGVHVIEQLRERCPPLIAGSLTLILGNPKAIEAGTRGSTPYADLNRCFTLDIETTAPSGPFLYEETRARELAPYLRRSDLMLDLHATNKPSEPFFKLAGSLSPAHYDVCRWFPCDTILHDAQHKLAGKIALSDEFVGANGGIGLIYESGLAADTSQVAALTQAVLAILSHEANIIPAPVDAVPPPPKPSTIYEVTEVFRLPPSGFSWLNNHGGHNFECVPAHEPIGRFGDGSLLCIDYDAYIVFPKVPVLWKQDAPLGWLAKKVPSD</sequence>
<keyword evidence="6" id="KW-0472">Membrane</keyword>
<dbReference type="eggNOG" id="ENOG502S0BR">
    <property type="taxonomic scope" value="Eukaryota"/>
</dbReference>
<feature type="transmembrane region" description="Helical" evidence="6">
    <location>
        <begin position="301"/>
        <end position="326"/>
    </location>
</feature>
<gene>
    <name evidence="8" type="ORF">SDRG_01581</name>
</gene>
<dbReference type="STRING" id="1156394.T0S8L3"/>
<keyword evidence="2" id="KW-0479">Metal-binding</keyword>
<dbReference type="VEuPathDB" id="FungiDB:SDRG_01581"/>
<dbReference type="SUPFAM" id="SSF53187">
    <property type="entry name" value="Zn-dependent exopeptidases"/>
    <property type="match status" value="1"/>
</dbReference>
<protein>
    <recommendedName>
        <fullName evidence="7">Succinylglutamate desuccinylase/Aspartoacylase catalytic domain-containing protein</fullName>
    </recommendedName>
</protein>
<dbReference type="EMBL" id="JH767134">
    <property type="protein sequence ID" value="EQC41623.1"/>
    <property type="molecule type" value="Genomic_DNA"/>
</dbReference>
<feature type="region of interest" description="Disordered" evidence="5">
    <location>
        <begin position="478"/>
        <end position="501"/>
    </location>
</feature>
<dbReference type="OrthoDB" id="8300214at2759"/>